<keyword evidence="2" id="KW-1185">Reference proteome</keyword>
<evidence type="ECO:0000313" key="2">
    <source>
        <dbReference type="Proteomes" id="UP001196413"/>
    </source>
</evidence>
<proteinExistence type="predicted"/>
<organism evidence="1 2">
    <name type="scientific">Parelaphostrongylus tenuis</name>
    <name type="common">Meningeal worm</name>
    <dbReference type="NCBI Taxonomy" id="148309"/>
    <lineage>
        <taxon>Eukaryota</taxon>
        <taxon>Metazoa</taxon>
        <taxon>Ecdysozoa</taxon>
        <taxon>Nematoda</taxon>
        <taxon>Chromadorea</taxon>
        <taxon>Rhabditida</taxon>
        <taxon>Rhabditina</taxon>
        <taxon>Rhabditomorpha</taxon>
        <taxon>Strongyloidea</taxon>
        <taxon>Metastrongylidae</taxon>
        <taxon>Parelaphostrongylus</taxon>
    </lineage>
</organism>
<dbReference type="Proteomes" id="UP001196413">
    <property type="component" value="Unassembled WGS sequence"/>
</dbReference>
<protein>
    <submittedName>
        <fullName evidence="1">Uncharacterized protein</fullName>
    </submittedName>
</protein>
<gene>
    <name evidence="1" type="ORF">KIN20_026535</name>
</gene>
<accession>A0AAD5WD61</accession>
<comment type="caution">
    <text evidence="1">The sequence shown here is derived from an EMBL/GenBank/DDBJ whole genome shotgun (WGS) entry which is preliminary data.</text>
</comment>
<reference evidence="1" key="1">
    <citation type="submission" date="2021-06" db="EMBL/GenBank/DDBJ databases">
        <title>Parelaphostrongylus tenuis whole genome reference sequence.</title>
        <authorList>
            <person name="Garwood T.J."/>
            <person name="Larsen P.A."/>
            <person name="Fountain-Jones N.M."/>
            <person name="Garbe J.R."/>
            <person name="Macchietto M.G."/>
            <person name="Kania S.A."/>
            <person name="Gerhold R.W."/>
            <person name="Richards J.E."/>
            <person name="Wolf T.M."/>
        </authorList>
    </citation>
    <scope>NUCLEOTIDE SEQUENCE</scope>
    <source>
        <strain evidence="1">MNPRO001-30</strain>
        <tissue evidence="1">Meninges</tissue>
    </source>
</reference>
<sequence length="72" mass="8040">MDSLMGLSWREGGRGAMQNELYENILVPEDEHLHAGQMCSHLESIRSTHSYRCSAGHVMRLAPAQCSNQITP</sequence>
<dbReference type="AlphaFoldDB" id="A0AAD5WD61"/>
<name>A0AAD5WD61_PARTN</name>
<evidence type="ECO:0000313" key="1">
    <source>
        <dbReference type="EMBL" id="KAJ1366023.1"/>
    </source>
</evidence>
<dbReference type="EMBL" id="JAHQIW010005443">
    <property type="protein sequence ID" value="KAJ1366023.1"/>
    <property type="molecule type" value="Genomic_DNA"/>
</dbReference>